<evidence type="ECO:0000256" key="3">
    <source>
        <dbReference type="ARBA" id="ARBA00004496"/>
    </source>
</evidence>
<evidence type="ECO:0000256" key="4">
    <source>
        <dbReference type="ARBA" id="ARBA00008372"/>
    </source>
</evidence>
<dbReference type="EC" id="3.1.13.4" evidence="5"/>
<dbReference type="InterPro" id="IPR036397">
    <property type="entry name" value="RNaseH_sf"/>
</dbReference>
<keyword evidence="8" id="KW-0479">Metal-binding</keyword>
<comment type="catalytic activity">
    <reaction evidence="1">
        <text>Exonucleolytic cleavage of poly(A) to 5'-AMP.</text>
        <dbReference type="EC" id="3.1.13.4"/>
    </reaction>
</comment>
<dbReference type="Gene3D" id="3.30.420.10">
    <property type="entry name" value="Ribonuclease H-like superfamily/Ribonuclease H"/>
    <property type="match status" value="1"/>
</dbReference>
<evidence type="ECO:0000313" key="15">
    <source>
        <dbReference type="EMBL" id="KAK0406605.1"/>
    </source>
</evidence>
<evidence type="ECO:0000313" key="16">
    <source>
        <dbReference type="Proteomes" id="UP001175271"/>
    </source>
</evidence>
<comment type="caution">
    <text evidence="15">The sequence shown here is derived from an EMBL/GenBank/DDBJ whole genome shotgun (WGS) entry which is preliminary data.</text>
</comment>
<accession>A0AA39HJL3</accession>
<evidence type="ECO:0000256" key="5">
    <source>
        <dbReference type="ARBA" id="ARBA00012161"/>
    </source>
</evidence>
<keyword evidence="13" id="KW-0804">Transcription</keyword>
<evidence type="ECO:0000256" key="12">
    <source>
        <dbReference type="ARBA" id="ARBA00023015"/>
    </source>
</evidence>
<organism evidence="15 16">
    <name type="scientific">Steinernema hermaphroditum</name>
    <dbReference type="NCBI Taxonomy" id="289476"/>
    <lineage>
        <taxon>Eukaryota</taxon>
        <taxon>Metazoa</taxon>
        <taxon>Ecdysozoa</taxon>
        <taxon>Nematoda</taxon>
        <taxon>Chromadorea</taxon>
        <taxon>Rhabditida</taxon>
        <taxon>Tylenchina</taxon>
        <taxon>Panagrolaimomorpha</taxon>
        <taxon>Strongyloidoidea</taxon>
        <taxon>Steinernematidae</taxon>
        <taxon>Steinernema</taxon>
    </lineage>
</organism>
<dbReference type="GO" id="GO:0030014">
    <property type="term" value="C:CCR4-NOT complex"/>
    <property type="evidence" value="ECO:0007669"/>
    <property type="project" value="InterPro"/>
</dbReference>
<comment type="subcellular location">
    <subcellularLocation>
        <location evidence="3">Cytoplasm</location>
    </subcellularLocation>
    <subcellularLocation>
        <location evidence="2">Nucleus</location>
    </subcellularLocation>
</comment>
<evidence type="ECO:0000256" key="1">
    <source>
        <dbReference type="ARBA" id="ARBA00001663"/>
    </source>
</evidence>
<evidence type="ECO:0000256" key="10">
    <source>
        <dbReference type="ARBA" id="ARBA00022839"/>
    </source>
</evidence>
<evidence type="ECO:0000256" key="9">
    <source>
        <dbReference type="ARBA" id="ARBA00022801"/>
    </source>
</evidence>
<evidence type="ECO:0000256" key="11">
    <source>
        <dbReference type="ARBA" id="ARBA00022884"/>
    </source>
</evidence>
<sequence length="300" mass="34364">MEINIIDVFNDNLHGAFEKIRDLIDEYPYVAMDTEFPGVVVNPRSHQFKSHEDFRFQQMTQNVNLLKLIQVGFTMMNEKGELPPGNPVWQFNFHFSLSNDMFAINSIDLLKTAGINFEHHELEGIRAAEFGELLTTSGLISNADVKWITFHSGYDFGYLMRAITLADIPTDESKFFEFYHALFPTSYDIKMITKMPGVLSTEFHGGLQEIADQLQVKRFGAQHQAGSDSLLTAQTFFKMKELFFDDKWDKVSSKVNGLLYGFESCSLHITYHPMYPTYPRMGTPPIPNLLRADSIESQDN</sequence>
<keyword evidence="12" id="KW-0805">Transcription regulation</keyword>
<dbReference type="SUPFAM" id="SSF53098">
    <property type="entry name" value="Ribonuclease H-like"/>
    <property type="match status" value="1"/>
</dbReference>
<keyword evidence="14" id="KW-0539">Nucleus</keyword>
<dbReference type="EMBL" id="JAUCMV010000004">
    <property type="protein sequence ID" value="KAK0406605.1"/>
    <property type="molecule type" value="Genomic_DNA"/>
</dbReference>
<dbReference type="InterPro" id="IPR006941">
    <property type="entry name" value="RNase_CAF1"/>
</dbReference>
<gene>
    <name evidence="15" type="ORF">QR680_018682</name>
</gene>
<reference evidence="15" key="1">
    <citation type="submission" date="2023-06" db="EMBL/GenBank/DDBJ databases">
        <title>Genomic analysis of the entomopathogenic nematode Steinernema hermaphroditum.</title>
        <authorList>
            <person name="Schwarz E.M."/>
            <person name="Heppert J.K."/>
            <person name="Baniya A."/>
            <person name="Schwartz H.T."/>
            <person name="Tan C.-H."/>
            <person name="Antoshechkin I."/>
            <person name="Sternberg P.W."/>
            <person name="Goodrich-Blair H."/>
            <person name="Dillman A.R."/>
        </authorList>
    </citation>
    <scope>NUCLEOTIDE SEQUENCE</scope>
    <source>
        <strain evidence="15">PS9179</strain>
        <tissue evidence="15">Whole animal</tissue>
    </source>
</reference>
<keyword evidence="16" id="KW-1185">Reference proteome</keyword>
<keyword evidence="11" id="KW-0694">RNA-binding</keyword>
<evidence type="ECO:0000256" key="7">
    <source>
        <dbReference type="ARBA" id="ARBA00022722"/>
    </source>
</evidence>
<comment type="similarity">
    <text evidence="4">Belongs to the CAF1 family.</text>
</comment>
<dbReference type="Pfam" id="PF04857">
    <property type="entry name" value="CAF1"/>
    <property type="match status" value="1"/>
</dbReference>
<evidence type="ECO:0000256" key="14">
    <source>
        <dbReference type="ARBA" id="ARBA00023242"/>
    </source>
</evidence>
<evidence type="ECO:0000256" key="13">
    <source>
        <dbReference type="ARBA" id="ARBA00023163"/>
    </source>
</evidence>
<dbReference type="GO" id="GO:0003723">
    <property type="term" value="F:RNA binding"/>
    <property type="evidence" value="ECO:0007669"/>
    <property type="project" value="UniProtKB-KW"/>
</dbReference>
<dbReference type="AlphaFoldDB" id="A0AA39HJL3"/>
<dbReference type="Proteomes" id="UP001175271">
    <property type="component" value="Unassembled WGS sequence"/>
</dbReference>
<keyword evidence="6" id="KW-0963">Cytoplasm</keyword>
<keyword evidence="10" id="KW-0269">Exonuclease</keyword>
<dbReference type="PANTHER" id="PTHR10797">
    <property type="entry name" value="CCR4-NOT TRANSCRIPTION COMPLEX SUBUNIT"/>
    <property type="match status" value="1"/>
</dbReference>
<evidence type="ECO:0000256" key="2">
    <source>
        <dbReference type="ARBA" id="ARBA00004123"/>
    </source>
</evidence>
<name>A0AA39HJL3_9BILA</name>
<dbReference type="InterPro" id="IPR012337">
    <property type="entry name" value="RNaseH-like_sf"/>
</dbReference>
<proteinExistence type="inferred from homology"/>
<evidence type="ECO:0000256" key="8">
    <source>
        <dbReference type="ARBA" id="ARBA00022723"/>
    </source>
</evidence>
<keyword evidence="7" id="KW-0540">Nuclease</keyword>
<dbReference type="GO" id="GO:0005737">
    <property type="term" value="C:cytoplasm"/>
    <property type="evidence" value="ECO:0007669"/>
    <property type="project" value="UniProtKB-SubCell"/>
</dbReference>
<dbReference type="GO" id="GO:0004535">
    <property type="term" value="F:poly(A)-specific ribonuclease activity"/>
    <property type="evidence" value="ECO:0007669"/>
    <property type="project" value="UniProtKB-EC"/>
</dbReference>
<keyword evidence="9" id="KW-0378">Hydrolase</keyword>
<evidence type="ECO:0000256" key="6">
    <source>
        <dbReference type="ARBA" id="ARBA00022490"/>
    </source>
</evidence>
<dbReference type="InterPro" id="IPR039637">
    <property type="entry name" value="CNOT7/CNOT8/Pop2"/>
</dbReference>
<dbReference type="GO" id="GO:0046872">
    <property type="term" value="F:metal ion binding"/>
    <property type="evidence" value="ECO:0007669"/>
    <property type="project" value="UniProtKB-KW"/>
</dbReference>
<protein>
    <recommendedName>
        <fullName evidence="5">poly(A)-specific ribonuclease</fullName>
        <ecNumber evidence="5">3.1.13.4</ecNumber>
    </recommendedName>
</protein>
<dbReference type="GO" id="GO:0005634">
    <property type="term" value="C:nucleus"/>
    <property type="evidence" value="ECO:0007669"/>
    <property type="project" value="UniProtKB-SubCell"/>
</dbReference>